<dbReference type="SMART" id="SM00100">
    <property type="entry name" value="cNMP"/>
    <property type="match status" value="1"/>
</dbReference>
<feature type="domain" description="HTH crp-type" evidence="6">
    <location>
        <begin position="136"/>
        <end position="209"/>
    </location>
</feature>
<dbReference type="RefSeq" id="WP_243726835.1">
    <property type="nucleotide sequence ID" value="NZ_SLWS01000002.1"/>
</dbReference>
<dbReference type="PROSITE" id="PS51063">
    <property type="entry name" value="HTH_CRP_2"/>
    <property type="match status" value="1"/>
</dbReference>
<feature type="region of interest" description="Disordered" evidence="4">
    <location>
        <begin position="215"/>
        <end position="238"/>
    </location>
</feature>
<dbReference type="InterPro" id="IPR036390">
    <property type="entry name" value="WH_DNA-bd_sf"/>
</dbReference>
<evidence type="ECO:0000259" key="5">
    <source>
        <dbReference type="PROSITE" id="PS50042"/>
    </source>
</evidence>
<dbReference type="InterPro" id="IPR036388">
    <property type="entry name" value="WH-like_DNA-bd_sf"/>
</dbReference>
<dbReference type="AlphaFoldDB" id="A0A4R2JU96"/>
<dbReference type="PANTHER" id="PTHR24567:SF74">
    <property type="entry name" value="HTH-TYPE TRANSCRIPTIONAL REGULATOR ARCR"/>
    <property type="match status" value="1"/>
</dbReference>
<dbReference type="InterPro" id="IPR000595">
    <property type="entry name" value="cNMP-bd_dom"/>
</dbReference>
<dbReference type="SUPFAM" id="SSF51206">
    <property type="entry name" value="cAMP-binding domain-like"/>
    <property type="match status" value="1"/>
</dbReference>
<dbReference type="SMART" id="SM00419">
    <property type="entry name" value="HTH_CRP"/>
    <property type="match status" value="1"/>
</dbReference>
<dbReference type="PANTHER" id="PTHR24567">
    <property type="entry name" value="CRP FAMILY TRANSCRIPTIONAL REGULATORY PROTEIN"/>
    <property type="match status" value="1"/>
</dbReference>
<name>A0A4R2JU96_9PSEU</name>
<evidence type="ECO:0000256" key="1">
    <source>
        <dbReference type="ARBA" id="ARBA00023015"/>
    </source>
</evidence>
<protein>
    <submittedName>
        <fullName evidence="7">CRP-like cAMP-binding protein</fullName>
    </submittedName>
</protein>
<evidence type="ECO:0000256" key="4">
    <source>
        <dbReference type="SAM" id="MobiDB-lite"/>
    </source>
</evidence>
<comment type="caution">
    <text evidence="7">The sequence shown here is derived from an EMBL/GenBank/DDBJ whole genome shotgun (WGS) entry which is preliminary data.</text>
</comment>
<dbReference type="InterPro" id="IPR050397">
    <property type="entry name" value="Env_Response_Regulators"/>
</dbReference>
<keyword evidence="1" id="KW-0805">Transcription regulation</keyword>
<evidence type="ECO:0000313" key="8">
    <source>
        <dbReference type="Proteomes" id="UP000295680"/>
    </source>
</evidence>
<dbReference type="Pfam" id="PF00027">
    <property type="entry name" value="cNMP_binding"/>
    <property type="match status" value="1"/>
</dbReference>
<dbReference type="InterPro" id="IPR018490">
    <property type="entry name" value="cNMP-bd_dom_sf"/>
</dbReference>
<evidence type="ECO:0000256" key="2">
    <source>
        <dbReference type="ARBA" id="ARBA00023125"/>
    </source>
</evidence>
<keyword evidence="2" id="KW-0238">DNA-binding</keyword>
<dbReference type="Proteomes" id="UP000295680">
    <property type="component" value="Unassembled WGS sequence"/>
</dbReference>
<gene>
    <name evidence="7" type="ORF">EV192_102896</name>
</gene>
<proteinExistence type="predicted"/>
<reference evidence="7 8" key="1">
    <citation type="submission" date="2019-03" db="EMBL/GenBank/DDBJ databases">
        <title>Genomic Encyclopedia of Type Strains, Phase IV (KMG-IV): sequencing the most valuable type-strain genomes for metagenomic binning, comparative biology and taxonomic classification.</title>
        <authorList>
            <person name="Goeker M."/>
        </authorList>
    </citation>
    <scope>NUCLEOTIDE SEQUENCE [LARGE SCALE GENOMIC DNA]</scope>
    <source>
        <strain evidence="7 8">DSM 45934</strain>
    </source>
</reference>
<sequence length="238" mass="26074">MHIAGLPKEAARELVASGRPIRLARGEVVFRQGEIGDSAFLVVRGRVRVGRPADAGKENMLSLLGPGDLLGELTLFDPTPRKATAKAVTEAELVVLTAEAMRRWLTTDPDAAWHLLRFFARRMRRTNDAVENLLFADVPRRVARAVLELAGRFGTRIPGGVRVEHGLTQGELAHYIGASRESVNRALADLSLRGTVRLESRGLVITDLDRLRRKAQGSPHNACGGTATVPLADRDRRR</sequence>
<dbReference type="GO" id="GO:0003700">
    <property type="term" value="F:DNA-binding transcription factor activity"/>
    <property type="evidence" value="ECO:0007669"/>
    <property type="project" value="TreeGrafter"/>
</dbReference>
<dbReference type="Pfam" id="PF13545">
    <property type="entry name" value="HTH_Crp_2"/>
    <property type="match status" value="1"/>
</dbReference>
<dbReference type="GO" id="GO:0003677">
    <property type="term" value="F:DNA binding"/>
    <property type="evidence" value="ECO:0007669"/>
    <property type="project" value="UniProtKB-KW"/>
</dbReference>
<evidence type="ECO:0000256" key="3">
    <source>
        <dbReference type="ARBA" id="ARBA00023163"/>
    </source>
</evidence>
<accession>A0A4R2JU96</accession>
<keyword evidence="3" id="KW-0804">Transcription</keyword>
<keyword evidence="8" id="KW-1185">Reference proteome</keyword>
<dbReference type="Gene3D" id="2.60.120.10">
    <property type="entry name" value="Jelly Rolls"/>
    <property type="match status" value="1"/>
</dbReference>
<dbReference type="PROSITE" id="PS50042">
    <property type="entry name" value="CNMP_BINDING_3"/>
    <property type="match status" value="1"/>
</dbReference>
<dbReference type="Gene3D" id="1.10.10.10">
    <property type="entry name" value="Winged helix-like DNA-binding domain superfamily/Winged helix DNA-binding domain"/>
    <property type="match status" value="1"/>
</dbReference>
<dbReference type="EMBL" id="SLWS01000002">
    <property type="protein sequence ID" value="TCO62757.1"/>
    <property type="molecule type" value="Genomic_DNA"/>
</dbReference>
<dbReference type="InterPro" id="IPR014710">
    <property type="entry name" value="RmlC-like_jellyroll"/>
</dbReference>
<evidence type="ECO:0000259" key="6">
    <source>
        <dbReference type="PROSITE" id="PS51063"/>
    </source>
</evidence>
<dbReference type="SUPFAM" id="SSF46785">
    <property type="entry name" value="Winged helix' DNA-binding domain"/>
    <property type="match status" value="1"/>
</dbReference>
<dbReference type="GO" id="GO:0005829">
    <property type="term" value="C:cytosol"/>
    <property type="evidence" value="ECO:0007669"/>
    <property type="project" value="TreeGrafter"/>
</dbReference>
<dbReference type="FunFam" id="1.10.10.10:FF:000019">
    <property type="entry name" value="Crp/Fnr family transcriptional regulator"/>
    <property type="match status" value="1"/>
</dbReference>
<evidence type="ECO:0000313" key="7">
    <source>
        <dbReference type="EMBL" id="TCO62757.1"/>
    </source>
</evidence>
<dbReference type="CDD" id="cd00038">
    <property type="entry name" value="CAP_ED"/>
    <property type="match status" value="1"/>
</dbReference>
<dbReference type="InterPro" id="IPR012318">
    <property type="entry name" value="HTH_CRP"/>
</dbReference>
<organism evidence="7 8">
    <name type="scientific">Actinocrispum wychmicini</name>
    <dbReference type="NCBI Taxonomy" id="1213861"/>
    <lineage>
        <taxon>Bacteria</taxon>
        <taxon>Bacillati</taxon>
        <taxon>Actinomycetota</taxon>
        <taxon>Actinomycetes</taxon>
        <taxon>Pseudonocardiales</taxon>
        <taxon>Pseudonocardiaceae</taxon>
        <taxon>Actinocrispum</taxon>
    </lineage>
</organism>
<feature type="domain" description="Cyclic nucleotide-binding" evidence="5">
    <location>
        <begin position="2"/>
        <end position="122"/>
    </location>
</feature>